<dbReference type="CDD" id="cd06171">
    <property type="entry name" value="Sigma70_r4"/>
    <property type="match status" value="1"/>
</dbReference>
<feature type="domain" description="RNA polymerase sigma factor 70 region 4 type 2" evidence="6">
    <location>
        <begin position="114"/>
        <end position="162"/>
    </location>
</feature>
<evidence type="ECO:0000256" key="1">
    <source>
        <dbReference type="ARBA" id="ARBA00010641"/>
    </source>
</evidence>
<dbReference type="InterPro" id="IPR013325">
    <property type="entry name" value="RNA_pol_sigma_r2"/>
</dbReference>
<keyword evidence="3" id="KW-0731">Sigma factor</keyword>
<accession>A0ABT9FE19</accession>
<sequence>MTKDTLFYKVYLASRKSLSNVVARIVPPHEIEDIVQETYVRICQIKNTENISSPKSFIYKTARNLALDYQKQANIRLVDGIDNMEALEQLLAEHQQDEMYEKALTDSEFSNFCEAIRLLPVQCRKVFVLKKVYGYSQREIAAQLNLSESTVEKHIATGMKRCTQFMRQSKKSVYEQPNTSSQLNAGGGND</sequence>
<dbReference type="Pfam" id="PF04542">
    <property type="entry name" value="Sigma70_r2"/>
    <property type="match status" value="1"/>
</dbReference>
<dbReference type="SUPFAM" id="SSF88946">
    <property type="entry name" value="Sigma2 domain of RNA polymerase sigma factors"/>
    <property type="match status" value="1"/>
</dbReference>
<comment type="similarity">
    <text evidence="1">Belongs to the sigma-70 factor family. ECF subfamily.</text>
</comment>
<dbReference type="Gene3D" id="1.10.10.10">
    <property type="entry name" value="Winged helix-like DNA-binding domain superfamily/Winged helix DNA-binding domain"/>
    <property type="match status" value="1"/>
</dbReference>
<comment type="caution">
    <text evidence="7">The sequence shown here is derived from an EMBL/GenBank/DDBJ whole genome shotgun (WGS) entry which is preliminary data.</text>
</comment>
<dbReference type="InterPro" id="IPR039425">
    <property type="entry name" value="RNA_pol_sigma-70-like"/>
</dbReference>
<dbReference type="EMBL" id="JAUYVT010000008">
    <property type="protein sequence ID" value="MDP2565020.1"/>
    <property type="molecule type" value="Genomic_DNA"/>
</dbReference>
<dbReference type="Gene3D" id="1.10.1740.10">
    <property type="match status" value="1"/>
</dbReference>
<evidence type="ECO:0000259" key="6">
    <source>
        <dbReference type="Pfam" id="PF08281"/>
    </source>
</evidence>
<evidence type="ECO:0000256" key="3">
    <source>
        <dbReference type="ARBA" id="ARBA00023082"/>
    </source>
</evidence>
<dbReference type="InterPro" id="IPR014284">
    <property type="entry name" value="RNA_pol_sigma-70_dom"/>
</dbReference>
<dbReference type="InterPro" id="IPR013249">
    <property type="entry name" value="RNA_pol_sigma70_r4_t2"/>
</dbReference>
<protein>
    <submittedName>
        <fullName evidence="7">RNA polymerase sigma factor</fullName>
    </submittedName>
</protein>
<evidence type="ECO:0000259" key="5">
    <source>
        <dbReference type="Pfam" id="PF04542"/>
    </source>
</evidence>
<feature type="domain" description="RNA polymerase sigma-70 region 2" evidence="5">
    <location>
        <begin position="16"/>
        <end position="73"/>
    </location>
</feature>
<dbReference type="InterPro" id="IPR036388">
    <property type="entry name" value="WH-like_DNA-bd_sf"/>
</dbReference>
<dbReference type="Proteomes" id="UP001177212">
    <property type="component" value="Unassembled WGS sequence"/>
</dbReference>
<dbReference type="Pfam" id="PF08281">
    <property type="entry name" value="Sigma70_r4_2"/>
    <property type="match status" value="1"/>
</dbReference>
<evidence type="ECO:0000313" key="7">
    <source>
        <dbReference type="EMBL" id="MDP2565020.1"/>
    </source>
</evidence>
<dbReference type="SUPFAM" id="SSF88659">
    <property type="entry name" value="Sigma3 and sigma4 domains of RNA polymerase sigma factors"/>
    <property type="match status" value="1"/>
</dbReference>
<dbReference type="NCBIfam" id="TIGR02937">
    <property type="entry name" value="sigma70-ECF"/>
    <property type="match status" value="1"/>
</dbReference>
<name>A0ABT9FE19_9GAMM</name>
<gene>
    <name evidence="7" type="ORF">Q8W34_10275</name>
</gene>
<dbReference type="RefSeq" id="WP_010557155.1">
    <property type="nucleotide sequence ID" value="NZ_AHCB03000006.1"/>
</dbReference>
<keyword evidence="4" id="KW-0804">Transcription</keyword>
<evidence type="ECO:0000256" key="2">
    <source>
        <dbReference type="ARBA" id="ARBA00023015"/>
    </source>
</evidence>
<proteinExistence type="inferred from homology"/>
<evidence type="ECO:0000256" key="4">
    <source>
        <dbReference type="ARBA" id="ARBA00023163"/>
    </source>
</evidence>
<dbReference type="InterPro" id="IPR013324">
    <property type="entry name" value="RNA_pol_sigma_r3/r4-like"/>
</dbReference>
<dbReference type="PANTHER" id="PTHR43133:SF63">
    <property type="entry name" value="RNA POLYMERASE SIGMA FACTOR FECI-RELATED"/>
    <property type="match status" value="1"/>
</dbReference>
<evidence type="ECO:0000313" key="8">
    <source>
        <dbReference type="Proteomes" id="UP001177212"/>
    </source>
</evidence>
<keyword evidence="8" id="KW-1185">Reference proteome</keyword>
<keyword evidence="2" id="KW-0805">Transcription regulation</keyword>
<organism evidence="7 8">
    <name type="scientific">Pseudoalteromonas marina</name>
    <dbReference type="NCBI Taxonomy" id="267375"/>
    <lineage>
        <taxon>Bacteria</taxon>
        <taxon>Pseudomonadati</taxon>
        <taxon>Pseudomonadota</taxon>
        <taxon>Gammaproteobacteria</taxon>
        <taxon>Alteromonadales</taxon>
        <taxon>Pseudoalteromonadaceae</taxon>
        <taxon>Pseudoalteromonas</taxon>
    </lineage>
</organism>
<dbReference type="PANTHER" id="PTHR43133">
    <property type="entry name" value="RNA POLYMERASE ECF-TYPE SIGMA FACTO"/>
    <property type="match status" value="1"/>
</dbReference>
<dbReference type="InterPro" id="IPR007627">
    <property type="entry name" value="RNA_pol_sigma70_r2"/>
</dbReference>
<reference evidence="7" key="1">
    <citation type="submission" date="2023-07" db="EMBL/GenBank/DDBJ databases">
        <title>Genome content predicts the carbon catabolic preferences of heterotrophic bacteria.</title>
        <authorList>
            <person name="Gralka M."/>
        </authorList>
    </citation>
    <scope>NUCLEOTIDE SEQUENCE</scope>
    <source>
        <strain evidence="7">4G09</strain>
    </source>
</reference>